<evidence type="ECO:0000256" key="1">
    <source>
        <dbReference type="SAM" id="MobiDB-lite"/>
    </source>
</evidence>
<dbReference type="EnsemblPlants" id="AET5Gv20493800.1">
    <property type="protein sequence ID" value="AET5Gv20493800.1"/>
    <property type="gene ID" value="AET5Gv20493800"/>
</dbReference>
<reference evidence="2" key="5">
    <citation type="journal article" date="2021" name="G3 (Bethesda)">
        <title>Aegilops tauschii genome assembly Aet v5.0 features greater sequence contiguity and improved annotation.</title>
        <authorList>
            <person name="Wang L."/>
            <person name="Zhu T."/>
            <person name="Rodriguez J.C."/>
            <person name="Deal K.R."/>
            <person name="Dubcovsky J."/>
            <person name="McGuire P.E."/>
            <person name="Lux T."/>
            <person name="Spannagl M."/>
            <person name="Mayer K.F.X."/>
            <person name="Baldrich P."/>
            <person name="Meyers B.C."/>
            <person name="Huo N."/>
            <person name="Gu Y.Q."/>
            <person name="Zhou H."/>
            <person name="Devos K.M."/>
            <person name="Bennetzen J.L."/>
            <person name="Unver T."/>
            <person name="Budak H."/>
            <person name="Gulick P.J."/>
            <person name="Galiba G."/>
            <person name="Kalapos B."/>
            <person name="Nelson D.R."/>
            <person name="Li P."/>
            <person name="You F.M."/>
            <person name="Luo M.C."/>
            <person name="Dvorak J."/>
        </authorList>
    </citation>
    <scope>NUCLEOTIDE SEQUENCE [LARGE SCALE GENOMIC DNA]</scope>
    <source>
        <strain evidence="2">cv. AL8/78</strain>
    </source>
</reference>
<keyword evidence="3" id="KW-1185">Reference proteome</keyword>
<protein>
    <submittedName>
        <fullName evidence="2">Uncharacterized protein</fullName>
    </submittedName>
</protein>
<evidence type="ECO:0000313" key="3">
    <source>
        <dbReference type="Proteomes" id="UP000015105"/>
    </source>
</evidence>
<sequence>PSLALKSQPPAKTPNSSTQGRQVNPAACELKHQRLAEEGRPSPSRCSSSSTDPPLCRWTPRRRAGRRCPTTT</sequence>
<evidence type="ECO:0000313" key="2">
    <source>
        <dbReference type="EnsemblPlants" id="AET5Gv20493800.1"/>
    </source>
</evidence>
<dbReference type="Gramene" id="AET5Gv20493800.1">
    <property type="protein sequence ID" value="AET5Gv20493800.1"/>
    <property type="gene ID" value="AET5Gv20493800"/>
</dbReference>
<proteinExistence type="predicted"/>
<name>A0A453KS13_AEGTS</name>
<reference evidence="2" key="4">
    <citation type="submission" date="2019-03" db="UniProtKB">
        <authorList>
            <consortium name="EnsemblPlants"/>
        </authorList>
    </citation>
    <scope>IDENTIFICATION</scope>
</reference>
<organism evidence="2 3">
    <name type="scientific">Aegilops tauschii subsp. strangulata</name>
    <name type="common">Goatgrass</name>
    <dbReference type="NCBI Taxonomy" id="200361"/>
    <lineage>
        <taxon>Eukaryota</taxon>
        <taxon>Viridiplantae</taxon>
        <taxon>Streptophyta</taxon>
        <taxon>Embryophyta</taxon>
        <taxon>Tracheophyta</taxon>
        <taxon>Spermatophyta</taxon>
        <taxon>Magnoliopsida</taxon>
        <taxon>Liliopsida</taxon>
        <taxon>Poales</taxon>
        <taxon>Poaceae</taxon>
        <taxon>BOP clade</taxon>
        <taxon>Pooideae</taxon>
        <taxon>Triticodae</taxon>
        <taxon>Triticeae</taxon>
        <taxon>Triticinae</taxon>
        <taxon>Aegilops</taxon>
    </lineage>
</organism>
<feature type="compositionally biased region" description="Basic and acidic residues" evidence="1">
    <location>
        <begin position="29"/>
        <end position="40"/>
    </location>
</feature>
<feature type="compositionally biased region" description="Polar residues" evidence="1">
    <location>
        <begin position="13"/>
        <end position="22"/>
    </location>
</feature>
<reference evidence="3" key="1">
    <citation type="journal article" date="2014" name="Science">
        <title>Ancient hybridizations among the ancestral genomes of bread wheat.</title>
        <authorList>
            <consortium name="International Wheat Genome Sequencing Consortium,"/>
            <person name="Marcussen T."/>
            <person name="Sandve S.R."/>
            <person name="Heier L."/>
            <person name="Spannagl M."/>
            <person name="Pfeifer M."/>
            <person name="Jakobsen K.S."/>
            <person name="Wulff B.B."/>
            <person name="Steuernagel B."/>
            <person name="Mayer K.F."/>
            <person name="Olsen O.A."/>
        </authorList>
    </citation>
    <scope>NUCLEOTIDE SEQUENCE [LARGE SCALE GENOMIC DNA]</scope>
    <source>
        <strain evidence="3">cv. AL8/78</strain>
    </source>
</reference>
<dbReference type="Proteomes" id="UP000015105">
    <property type="component" value="Chromosome 5D"/>
</dbReference>
<dbReference type="AlphaFoldDB" id="A0A453KS13"/>
<feature type="compositionally biased region" description="Low complexity" evidence="1">
    <location>
        <begin position="41"/>
        <end position="54"/>
    </location>
</feature>
<feature type="region of interest" description="Disordered" evidence="1">
    <location>
        <begin position="1"/>
        <end position="72"/>
    </location>
</feature>
<reference evidence="2" key="3">
    <citation type="journal article" date="2017" name="Nature">
        <title>Genome sequence of the progenitor of the wheat D genome Aegilops tauschii.</title>
        <authorList>
            <person name="Luo M.C."/>
            <person name="Gu Y.Q."/>
            <person name="Puiu D."/>
            <person name="Wang H."/>
            <person name="Twardziok S.O."/>
            <person name="Deal K.R."/>
            <person name="Huo N."/>
            <person name="Zhu T."/>
            <person name="Wang L."/>
            <person name="Wang Y."/>
            <person name="McGuire P.E."/>
            <person name="Liu S."/>
            <person name="Long H."/>
            <person name="Ramasamy R.K."/>
            <person name="Rodriguez J.C."/>
            <person name="Van S.L."/>
            <person name="Yuan L."/>
            <person name="Wang Z."/>
            <person name="Xia Z."/>
            <person name="Xiao L."/>
            <person name="Anderson O.D."/>
            <person name="Ouyang S."/>
            <person name="Liang Y."/>
            <person name="Zimin A.V."/>
            <person name="Pertea G."/>
            <person name="Qi P."/>
            <person name="Bennetzen J.L."/>
            <person name="Dai X."/>
            <person name="Dawson M.W."/>
            <person name="Muller H.G."/>
            <person name="Kugler K."/>
            <person name="Rivarola-Duarte L."/>
            <person name="Spannagl M."/>
            <person name="Mayer K.F.X."/>
            <person name="Lu F.H."/>
            <person name="Bevan M.W."/>
            <person name="Leroy P."/>
            <person name="Li P."/>
            <person name="You F.M."/>
            <person name="Sun Q."/>
            <person name="Liu Z."/>
            <person name="Lyons E."/>
            <person name="Wicker T."/>
            <person name="Salzberg S.L."/>
            <person name="Devos K.M."/>
            <person name="Dvorak J."/>
        </authorList>
    </citation>
    <scope>NUCLEOTIDE SEQUENCE [LARGE SCALE GENOMIC DNA]</scope>
    <source>
        <strain evidence="2">cv. AL8/78</strain>
    </source>
</reference>
<accession>A0A453KS13</accession>
<reference evidence="3" key="2">
    <citation type="journal article" date="2017" name="Nat. Plants">
        <title>The Aegilops tauschii genome reveals multiple impacts of transposons.</title>
        <authorList>
            <person name="Zhao G."/>
            <person name="Zou C."/>
            <person name="Li K."/>
            <person name="Wang K."/>
            <person name="Li T."/>
            <person name="Gao L."/>
            <person name="Zhang X."/>
            <person name="Wang H."/>
            <person name="Yang Z."/>
            <person name="Liu X."/>
            <person name="Jiang W."/>
            <person name="Mao L."/>
            <person name="Kong X."/>
            <person name="Jiao Y."/>
            <person name="Jia J."/>
        </authorList>
    </citation>
    <scope>NUCLEOTIDE SEQUENCE [LARGE SCALE GENOMIC DNA]</scope>
    <source>
        <strain evidence="3">cv. AL8/78</strain>
    </source>
</reference>